<sequence length="113" mass="12432">MGAGMLSHECCLHLGFVSPGGAEQILAWIVLGHFGGFDDAMMTCLILWPLLFGLLVHMLKNVACFTEAITGWFLATGCPHQNQLVVDEHGLLGLHRYLKIPMQCSFLTLVFLC</sequence>
<evidence type="ECO:0000313" key="2">
    <source>
        <dbReference type="EMBL" id="GMH06098.1"/>
    </source>
</evidence>
<comment type="caution">
    <text evidence="2">The sequence shown here is derived from an EMBL/GenBank/DDBJ whole genome shotgun (WGS) entry which is preliminary data.</text>
</comment>
<name>A0AAD3S7X7_NEPGR</name>
<dbReference type="AlphaFoldDB" id="A0AAD3S7X7"/>
<protein>
    <submittedName>
        <fullName evidence="2">Uncharacterized protein</fullName>
    </submittedName>
</protein>
<keyword evidence="1" id="KW-1133">Transmembrane helix</keyword>
<feature type="transmembrane region" description="Helical" evidence="1">
    <location>
        <begin position="40"/>
        <end position="59"/>
    </location>
</feature>
<dbReference type="EMBL" id="BSYO01000006">
    <property type="protein sequence ID" value="GMH06098.1"/>
    <property type="molecule type" value="Genomic_DNA"/>
</dbReference>
<evidence type="ECO:0000256" key="1">
    <source>
        <dbReference type="SAM" id="Phobius"/>
    </source>
</evidence>
<accession>A0AAD3S7X7</accession>
<keyword evidence="1" id="KW-0812">Transmembrane</keyword>
<proteinExistence type="predicted"/>
<gene>
    <name evidence="2" type="ORF">Nepgr_007938</name>
</gene>
<keyword evidence="1" id="KW-0472">Membrane</keyword>
<reference evidence="2" key="1">
    <citation type="submission" date="2023-05" db="EMBL/GenBank/DDBJ databases">
        <title>Nepenthes gracilis genome sequencing.</title>
        <authorList>
            <person name="Fukushima K."/>
        </authorList>
    </citation>
    <scope>NUCLEOTIDE SEQUENCE</scope>
    <source>
        <strain evidence="2">SING2019-196</strain>
    </source>
</reference>
<evidence type="ECO:0000313" key="3">
    <source>
        <dbReference type="Proteomes" id="UP001279734"/>
    </source>
</evidence>
<keyword evidence="3" id="KW-1185">Reference proteome</keyword>
<organism evidence="2 3">
    <name type="scientific">Nepenthes gracilis</name>
    <name type="common">Slender pitcher plant</name>
    <dbReference type="NCBI Taxonomy" id="150966"/>
    <lineage>
        <taxon>Eukaryota</taxon>
        <taxon>Viridiplantae</taxon>
        <taxon>Streptophyta</taxon>
        <taxon>Embryophyta</taxon>
        <taxon>Tracheophyta</taxon>
        <taxon>Spermatophyta</taxon>
        <taxon>Magnoliopsida</taxon>
        <taxon>eudicotyledons</taxon>
        <taxon>Gunneridae</taxon>
        <taxon>Pentapetalae</taxon>
        <taxon>Caryophyllales</taxon>
        <taxon>Nepenthaceae</taxon>
        <taxon>Nepenthes</taxon>
    </lineage>
</organism>
<dbReference type="Proteomes" id="UP001279734">
    <property type="component" value="Unassembled WGS sequence"/>
</dbReference>